<evidence type="ECO:0000256" key="5">
    <source>
        <dbReference type="ARBA" id="ARBA00022982"/>
    </source>
</evidence>
<proteinExistence type="predicted"/>
<name>A0A830CRP4_9LAMI</name>
<keyword evidence="9" id="KW-1185">Reference proteome</keyword>
<keyword evidence="2" id="KW-0813">Transport</keyword>
<keyword evidence="4" id="KW-0812">Transmembrane</keyword>
<dbReference type="GO" id="GO:0009512">
    <property type="term" value="C:cytochrome b6f complex"/>
    <property type="evidence" value="ECO:0007669"/>
    <property type="project" value="InterPro"/>
</dbReference>
<reference evidence="8" key="1">
    <citation type="submission" date="2020-07" db="EMBL/GenBank/DDBJ databases">
        <title>Ethylene signaling mediates host invasion by parasitic plants.</title>
        <authorList>
            <person name="Yoshida S."/>
        </authorList>
    </citation>
    <scope>NUCLEOTIDE SEQUENCE</scope>
    <source>
        <strain evidence="8">Okayama</strain>
    </source>
</reference>
<keyword evidence="3" id="KW-0602">Photosynthesis</keyword>
<organism evidence="8 9">
    <name type="scientific">Phtheirospermum japonicum</name>
    <dbReference type="NCBI Taxonomy" id="374723"/>
    <lineage>
        <taxon>Eukaryota</taxon>
        <taxon>Viridiplantae</taxon>
        <taxon>Streptophyta</taxon>
        <taxon>Embryophyta</taxon>
        <taxon>Tracheophyta</taxon>
        <taxon>Spermatophyta</taxon>
        <taxon>Magnoliopsida</taxon>
        <taxon>eudicotyledons</taxon>
        <taxon>Gunneridae</taxon>
        <taxon>Pentapetalae</taxon>
        <taxon>asterids</taxon>
        <taxon>lamiids</taxon>
        <taxon>Lamiales</taxon>
        <taxon>Orobanchaceae</taxon>
        <taxon>Orobanchaceae incertae sedis</taxon>
        <taxon>Phtheirospermum</taxon>
    </lineage>
</organism>
<gene>
    <name evidence="8" type="ORF">PHJA_002334600</name>
</gene>
<dbReference type="GO" id="GO:0015979">
    <property type="term" value="P:photosynthesis"/>
    <property type="evidence" value="ECO:0007669"/>
    <property type="project" value="UniProtKB-KW"/>
</dbReference>
<evidence type="ECO:0000256" key="2">
    <source>
        <dbReference type="ARBA" id="ARBA00022448"/>
    </source>
</evidence>
<keyword evidence="5" id="KW-0249">Electron transport</keyword>
<evidence type="ECO:0000256" key="4">
    <source>
        <dbReference type="ARBA" id="ARBA00022692"/>
    </source>
</evidence>
<keyword evidence="6" id="KW-1133">Transmembrane helix</keyword>
<comment type="caution">
    <text evidence="8">The sequence shown here is derived from an EMBL/GenBank/DDBJ whole genome shotgun (WGS) entry which is preliminary data.</text>
</comment>
<evidence type="ECO:0000256" key="6">
    <source>
        <dbReference type="ARBA" id="ARBA00022989"/>
    </source>
</evidence>
<dbReference type="SUPFAM" id="SSF103446">
    <property type="entry name" value="PetG subunit of the cytochrome b6f complex"/>
    <property type="match status" value="1"/>
</dbReference>
<evidence type="ECO:0000313" key="8">
    <source>
        <dbReference type="EMBL" id="GFQ01907.1"/>
    </source>
</evidence>
<keyword evidence="7" id="KW-0472">Membrane</keyword>
<accession>A0A830CRP4</accession>
<dbReference type="AlphaFoldDB" id="A0A830CRP4"/>
<evidence type="ECO:0000256" key="7">
    <source>
        <dbReference type="ARBA" id="ARBA00023136"/>
    </source>
</evidence>
<sequence>MIEVFFLFGIVLCLIPITLARLFVAAFIQYMRGDQLHLLSEILRRVSLWRAQYDENCKLCLGEGDLLSIICLHDRINRRFESAYCLPCGEFQRFESAYLQLMNLADIKPYDSKQISQFGGSIYDLSSWTLIRSIHLAHLRMA</sequence>
<dbReference type="Pfam" id="PF02529">
    <property type="entry name" value="PetG"/>
    <property type="match status" value="1"/>
</dbReference>
<dbReference type="Proteomes" id="UP000653305">
    <property type="component" value="Unassembled WGS sequence"/>
</dbReference>
<dbReference type="InterPro" id="IPR036099">
    <property type="entry name" value="Cyt_6/f_cplx_su5_sf"/>
</dbReference>
<comment type="subcellular location">
    <subcellularLocation>
        <location evidence="1">Membrane</location>
        <topology evidence="1">Single-pass membrane protein</topology>
    </subcellularLocation>
</comment>
<dbReference type="GO" id="GO:0016020">
    <property type="term" value="C:membrane"/>
    <property type="evidence" value="ECO:0007669"/>
    <property type="project" value="UniProtKB-SubCell"/>
</dbReference>
<evidence type="ECO:0000256" key="3">
    <source>
        <dbReference type="ARBA" id="ARBA00022531"/>
    </source>
</evidence>
<evidence type="ECO:0000256" key="1">
    <source>
        <dbReference type="ARBA" id="ARBA00004167"/>
    </source>
</evidence>
<dbReference type="EMBL" id="BMAC01000716">
    <property type="protein sequence ID" value="GFQ01907.1"/>
    <property type="molecule type" value="Genomic_DNA"/>
</dbReference>
<dbReference type="OrthoDB" id="35473at2759"/>
<dbReference type="InterPro" id="IPR003683">
    <property type="entry name" value="Cyt_6/f_cplx_su5"/>
</dbReference>
<evidence type="ECO:0000313" key="9">
    <source>
        <dbReference type="Proteomes" id="UP000653305"/>
    </source>
</evidence>
<protein>
    <submittedName>
        <fullName evidence="8">Cytochrome b6-f complex subunit 5</fullName>
    </submittedName>
</protein>